<keyword evidence="11" id="KW-0325">Glycoprotein</keyword>
<dbReference type="SUPFAM" id="SSF53850">
    <property type="entry name" value="Periplasmic binding protein-like II"/>
    <property type="match status" value="2"/>
</dbReference>
<sequence>MMRFLLLVIVTWILMMMIPCMAQNDTTSVKVGVVLDMETQMGKIWLSCIELGLSDFYNSHPHFKTRLILNIRDSKEDVVTAASQALDLIKNVQVKAILGPHSSSQAKFIIDLGQKAQVPIISFSATSPSLIPSQNSYFFQTAISDSSQVKAINSIVKLFGWRKVVPIYTANEYGEGIIPYLVDALGEIDVRVPYRSVMPPLATDDQIKFELYKLNAMQTRVFVVHMSYDLGLKLFSIAKKIGMLERGYVWIITQDFTNLLGSSLEYSSNIFSSMEGVLGIKTFVPQSKELDNLKIRWKAKFYKDNNLNNFFDATKLNVMGYWAYDSVRALALAVEKIGSSIVNNDAKLNNVTNGGSTDLDSFGVSKIGPKLLETLSGTRFEGIAGNFSLDNGQLETLTFQIVNIVNGGGEREIGFWIQKLELVRTLLNSSESNLGPIIWPGESTLPPKGWDFATNGKRLRIGIPVKNGFNEFVKVVNYDSSTNISDATGFTIDVFKAVVKVLPYALLYDFFPYVKDDGESAGTYDDLVYQVYLGKYDAVVADSTIRANRSKYVDFTLPYTMESGVAMVVPMEDNKRKSAWIFKKPLTWDLWIAILCFFLFIGFVVWVLEHRINEDFRGPPSHQIGTSFWFSFSTMERVISNLARFVLIIWVFVIFILTQSYTASLTSLLTVQQLQPTISDINQLLKSGQRVGYLGNSFVYGLLRQTGFPASQIVAFDSAEECDQFLTMGNAKGGVAAVVFPKGSRLVGDVSSAILNVTEGDEMNKIERKWFKNEQNTCSNSDPKTSSNNLSLSNFWGLFLIAGVSSLFALIIFAIMFLHKHKQVLLDSNVSLGKKIEKSSKIEVKVGVIQNLGSDFGKFSLSCINMALKDFYNSNPSYKTRLILHTRDSKSDVVEAAASALDLIKNVKVQAILGPETSMQAHFIIELGNKAQVPIITFSAKSPSLTSLRSPYFFRIAANDSSQVEAIAAIVKAFGWRQVVPIYVDNEYGEGIIPYLTDALQNVDAQVPYRTVIPPTATDDHISGELYKLMTMQTRVFVLHMLPDLGHRIFAIAEKIGMMGNDYVWIVTDGIADFLGSANSTVLDSMQGVLGFKTHVPKSKELQNFTARWKPQFQRENPTIVNPPLVTFGLWAYDAVFGLAESVEEIGKASNFSFESVNSVNSSTDLGSFGVSRTGFNLSQALSKMRFKGLSGEFKLVNGQLQTSTFEIINVNGNGERKIGFWTVENGLERVLGFGDNKGKSKHSGLNTSLGPIIWPGDSTTAPKGWQIPVNGKKLRIGVPVKEGYKEFVNVSFPFSNDTVSGYSIDVFKAVLEALPYSVSFEFIPFADAFGNAAGTYNDFVYQVFDGKMDAAVGDITIRANRSLYVDFTLPYTESGVYMIVPIKDDRSDNAWAFLKPLTWDLWVTIWVLEHRINEDFRGPPYHQIGTSFWYSFSTMVFAHKEKVVSNLGRFVVIIWCFVVLILTQSYTASLTSLLTVQKLQPTINDVNQLLKNKEKVAFQKGSFIEGILKQMGFEDHQFMIYNTPEDLYQLFENGSKKNGIAAAFDETPYIKVFLAKYCSKFTMVEPTFKADGFAFKDTNCPDPNNMFSSNSLGLESFWGLFLIAGVASSLALVIYAAMFIYEQRHLLMNSDIEPSIWRRLMAIFKTFDEKDLNSHTFKKNEAGERSVIDLSSPNTNCPPSPSGFSVHTDSSFVYGEQGVSSPNRNVTQPTDQETVVISAVELTCPNQDSRENLNS</sequence>
<feature type="transmembrane region" description="Helical" evidence="15">
    <location>
        <begin position="1598"/>
        <end position="1622"/>
    </location>
</feature>
<evidence type="ECO:0000256" key="13">
    <source>
        <dbReference type="ARBA" id="ARBA00023303"/>
    </source>
</evidence>
<dbReference type="FunFam" id="3.40.50.2300:FF:000081">
    <property type="entry name" value="Glutamate receptor"/>
    <property type="match status" value="1"/>
</dbReference>
<comment type="subcellular location">
    <subcellularLocation>
        <location evidence="1">Membrane</location>
        <topology evidence="1">Multi-pass membrane protein</topology>
    </subcellularLocation>
</comment>
<dbReference type="FunFam" id="1.10.287.70:FF:000037">
    <property type="entry name" value="Glutamate receptor"/>
    <property type="match status" value="2"/>
</dbReference>
<dbReference type="InterPro" id="IPR001828">
    <property type="entry name" value="ANF_lig-bd_rcpt"/>
</dbReference>
<feature type="signal peptide" evidence="16">
    <location>
        <begin position="1"/>
        <end position="22"/>
    </location>
</feature>
<evidence type="ECO:0000256" key="14">
    <source>
        <dbReference type="ARBA" id="ARBA00049638"/>
    </source>
</evidence>
<evidence type="ECO:0000256" key="2">
    <source>
        <dbReference type="ARBA" id="ARBA00008685"/>
    </source>
</evidence>
<dbReference type="InterPro" id="IPR019594">
    <property type="entry name" value="Glu/Gly-bd"/>
</dbReference>
<keyword evidence="5 15" id="KW-0812">Transmembrane</keyword>
<evidence type="ECO:0000313" key="19">
    <source>
        <dbReference type="Proteomes" id="UP000583929"/>
    </source>
</evidence>
<evidence type="ECO:0000256" key="9">
    <source>
        <dbReference type="ARBA" id="ARBA00023136"/>
    </source>
</evidence>
<evidence type="ECO:0000256" key="16">
    <source>
        <dbReference type="SAM" id="SignalP"/>
    </source>
</evidence>
<evidence type="ECO:0000313" key="18">
    <source>
        <dbReference type="EMBL" id="KAF4386288.1"/>
    </source>
</evidence>
<dbReference type="InterPro" id="IPR044440">
    <property type="entry name" value="GABAb_receptor_plant_PBP1"/>
</dbReference>
<feature type="chain" id="PRO_5029861037" description="Ionotropic glutamate receptor C-terminal domain-containing protein" evidence="16">
    <location>
        <begin position="23"/>
        <end position="1736"/>
    </location>
</feature>
<dbReference type="EMBL" id="JAATIQ010000083">
    <property type="protein sequence ID" value="KAF4386288.1"/>
    <property type="molecule type" value="Genomic_DNA"/>
</dbReference>
<feature type="domain" description="Ionotropic glutamate receptor C-terminal" evidence="17">
    <location>
        <begin position="1274"/>
        <end position="1655"/>
    </location>
</feature>
<feature type="transmembrane region" description="Helical" evidence="15">
    <location>
        <begin position="795"/>
        <end position="818"/>
    </location>
</feature>
<organism evidence="18 19">
    <name type="scientific">Cannabis sativa</name>
    <name type="common">Hemp</name>
    <name type="synonym">Marijuana</name>
    <dbReference type="NCBI Taxonomy" id="3483"/>
    <lineage>
        <taxon>Eukaryota</taxon>
        <taxon>Viridiplantae</taxon>
        <taxon>Streptophyta</taxon>
        <taxon>Embryophyta</taxon>
        <taxon>Tracheophyta</taxon>
        <taxon>Spermatophyta</taxon>
        <taxon>Magnoliopsida</taxon>
        <taxon>eudicotyledons</taxon>
        <taxon>Gunneridae</taxon>
        <taxon>Pentapetalae</taxon>
        <taxon>rosids</taxon>
        <taxon>fabids</taxon>
        <taxon>Rosales</taxon>
        <taxon>Cannabaceae</taxon>
        <taxon>Cannabis</taxon>
    </lineage>
</organism>
<accession>A0A7J6GU74</accession>
<evidence type="ECO:0000256" key="6">
    <source>
        <dbReference type="ARBA" id="ARBA00022729"/>
    </source>
</evidence>
<evidence type="ECO:0000256" key="3">
    <source>
        <dbReference type="ARBA" id="ARBA00011095"/>
    </source>
</evidence>
<dbReference type="GO" id="GO:0016020">
    <property type="term" value="C:membrane"/>
    <property type="evidence" value="ECO:0007669"/>
    <property type="project" value="UniProtKB-SubCell"/>
</dbReference>
<keyword evidence="12" id="KW-1071">Ligand-gated ion channel</keyword>
<evidence type="ECO:0000256" key="5">
    <source>
        <dbReference type="ARBA" id="ARBA00022692"/>
    </source>
</evidence>
<dbReference type="InterPro" id="IPR015683">
    <property type="entry name" value="Ionotropic_Glu_rcpt"/>
</dbReference>
<name>A0A7J6GU74_CANSA</name>
<dbReference type="Gene3D" id="3.40.50.2300">
    <property type="match status" value="5"/>
</dbReference>
<evidence type="ECO:0000256" key="8">
    <source>
        <dbReference type="ARBA" id="ARBA00023065"/>
    </source>
</evidence>
<keyword evidence="9 15" id="KW-0472">Membrane</keyword>
<evidence type="ECO:0000256" key="4">
    <source>
        <dbReference type="ARBA" id="ARBA00022448"/>
    </source>
</evidence>
<comment type="caution">
    <text evidence="18">The sequence shown here is derived from an EMBL/GenBank/DDBJ whole genome shotgun (WGS) entry which is preliminary data.</text>
</comment>
<dbReference type="FunFam" id="3.40.50.2300:FF:000310">
    <property type="entry name" value="Glutamate receptor"/>
    <property type="match status" value="1"/>
</dbReference>
<feature type="transmembrane region" description="Helical" evidence="15">
    <location>
        <begin position="642"/>
        <end position="661"/>
    </location>
</feature>
<comment type="similarity">
    <text evidence="2">Belongs to the glutamate-gated ion channel (TC 1.A.10.1) family.</text>
</comment>
<gene>
    <name evidence="18" type="ORF">G4B88_003505</name>
</gene>
<keyword evidence="7 15" id="KW-1133">Transmembrane helix</keyword>
<feature type="transmembrane region" description="Helical" evidence="15">
    <location>
        <begin position="1448"/>
        <end position="1467"/>
    </location>
</feature>
<reference evidence="18 19" key="1">
    <citation type="journal article" date="2020" name="bioRxiv">
        <title>Sequence and annotation of 42 cannabis genomes reveals extensive copy number variation in cannabinoid synthesis and pathogen resistance genes.</title>
        <authorList>
            <person name="Mckernan K.J."/>
            <person name="Helbert Y."/>
            <person name="Kane L.T."/>
            <person name="Ebling H."/>
            <person name="Zhang L."/>
            <person name="Liu B."/>
            <person name="Eaton Z."/>
            <person name="Mclaughlin S."/>
            <person name="Kingan S."/>
            <person name="Baybayan P."/>
            <person name="Concepcion G."/>
            <person name="Jordan M."/>
            <person name="Riva A."/>
            <person name="Barbazuk W."/>
            <person name="Harkins T."/>
        </authorList>
    </citation>
    <scope>NUCLEOTIDE SEQUENCE [LARGE SCALE GENOMIC DNA]</scope>
    <source>
        <strain evidence="19">cv. Jamaican Lion 4</strain>
        <tissue evidence="18">Leaf</tissue>
    </source>
</reference>
<keyword evidence="13" id="KW-0407">Ion channel</keyword>
<dbReference type="Gene3D" id="1.10.287.70">
    <property type="match status" value="2"/>
</dbReference>
<keyword evidence="4" id="KW-0813">Transport</keyword>
<dbReference type="Gene3D" id="3.40.190.10">
    <property type="entry name" value="Periplasmic binding protein-like II"/>
    <property type="match status" value="2"/>
</dbReference>
<dbReference type="InterPro" id="IPR001320">
    <property type="entry name" value="Iontro_rcpt_C"/>
</dbReference>
<dbReference type="Pfam" id="PF01094">
    <property type="entry name" value="ANF_receptor"/>
    <property type="match status" value="2"/>
</dbReference>
<dbReference type="GO" id="GO:0015276">
    <property type="term" value="F:ligand-gated monoatomic ion channel activity"/>
    <property type="evidence" value="ECO:0007669"/>
    <property type="project" value="InterPro"/>
</dbReference>
<keyword evidence="6 16" id="KW-0732">Signal</keyword>
<dbReference type="FunFam" id="3.40.190.10:FF:000103">
    <property type="entry name" value="Glutamate receptor"/>
    <property type="match status" value="2"/>
</dbReference>
<evidence type="ECO:0000259" key="17">
    <source>
        <dbReference type="SMART" id="SM00079"/>
    </source>
</evidence>
<dbReference type="PANTHER" id="PTHR34836:SF1">
    <property type="entry name" value="OS09G0428600 PROTEIN"/>
    <property type="match status" value="1"/>
</dbReference>
<feature type="transmembrane region" description="Helical" evidence="15">
    <location>
        <begin position="588"/>
        <end position="608"/>
    </location>
</feature>
<feature type="domain" description="Ionotropic glutamate receptor C-terminal" evidence="17">
    <location>
        <begin position="460"/>
        <end position="773"/>
    </location>
</feature>
<dbReference type="Pfam" id="PF10613">
    <property type="entry name" value="Lig_chan-Glu_bd"/>
    <property type="match status" value="1"/>
</dbReference>
<dbReference type="CDD" id="cd19990">
    <property type="entry name" value="PBP1_GABAb_receptor_plant"/>
    <property type="match status" value="2"/>
</dbReference>
<keyword evidence="8" id="KW-0406">Ion transport</keyword>
<evidence type="ECO:0000256" key="11">
    <source>
        <dbReference type="ARBA" id="ARBA00023180"/>
    </source>
</evidence>
<evidence type="ECO:0000256" key="10">
    <source>
        <dbReference type="ARBA" id="ARBA00023170"/>
    </source>
</evidence>
<protein>
    <recommendedName>
        <fullName evidence="17">Ionotropic glutamate receptor C-terminal domain-containing protein</fullName>
    </recommendedName>
</protein>
<comment type="function">
    <text evidence="14">Glutamate-gated receptor that probably acts as a non-selective cation channel. May be involved in light-signal transduction and calcium homeostasis via the regulation of calcium influx into cells.</text>
</comment>
<dbReference type="Proteomes" id="UP000583929">
    <property type="component" value="Unassembled WGS sequence"/>
</dbReference>
<evidence type="ECO:0000256" key="7">
    <source>
        <dbReference type="ARBA" id="ARBA00022989"/>
    </source>
</evidence>
<proteinExistence type="inferred from homology"/>
<dbReference type="SUPFAM" id="SSF53822">
    <property type="entry name" value="Periplasmic binding protein-like I"/>
    <property type="match status" value="2"/>
</dbReference>
<dbReference type="SMART" id="SM00079">
    <property type="entry name" value="PBPe"/>
    <property type="match status" value="2"/>
</dbReference>
<dbReference type="CDD" id="cd13686">
    <property type="entry name" value="GluR_Plant"/>
    <property type="match status" value="2"/>
</dbReference>
<keyword evidence="19" id="KW-1185">Reference proteome</keyword>
<evidence type="ECO:0000256" key="12">
    <source>
        <dbReference type="ARBA" id="ARBA00023286"/>
    </source>
</evidence>
<evidence type="ECO:0000256" key="1">
    <source>
        <dbReference type="ARBA" id="ARBA00004141"/>
    </source>
</evidence>
<dbReference type="FunFam" id="3.40.50.2300:FF:000169">
    <property type="entry name" value="Glutamate receptor"/>
    <property type="match status" value="1"/>
</dbReference>
<evidence type="ECO:0000256" key="15">
    <source>
        <dbReference type="SAM" id="Phobius"/>
    </source>
</evidence>
<dbReference type="InterPro" id="IPR028082">
    <property type="entry name" value="Peripla_BP_I"/>
</dbReference>
<dbReference type="Pfam" id="PF00060">
    <property type="entry name" value="Lig_chan"/>
    <property type="match status" value="2"/>
</dbReference>
<keyword evidence="10" id="KW-0675">Receptor</keyword>
<comment type="subunit">
    <text evidence="3">May form heteromers.</text>
</comment>
<dbReference type="PANTHER" id="PTHR34836">
    <property type="entry name" value="OS06G0188250 PROTEIN"/>
    <property type="match status" value="1"/>
</dbReference>